<dbReference type="Pfam" id="PF07587">
    <property type="entry name" value="PSD1"/>
    <property type="match status" value="1"/>
</dbReference>
<dbReference type="PANTHER" id="PTHR35889:SF3">
    <property type="entry name" value="F-BOX DOMAIN-CONTAINING PROTEIN"/>
    <property type="match status" value="1"/>
</dbReference>
<evidence type="ECO:0008006" key="5">
    <source>
        <dbReference type="Google" id="ProtNLM"/>
    </source>
</evidence>
<protein>
    <recommendedName>
        <fullName evidence="5">LamG-like jellyroll fold domain-containing protein</fullName>
    </recommendedName>
</protein>
<proteinExistence type="predicted"/>
<dbReference type="Pfam" id="PF07583">
    <property type="entry name" value="PSCyt2"/>
    <property type="match status" value="1"/>
</dbReference>
<dbReference type="RefSeq" id="WP_145094079.1">
    <property type="nucleotide sequence ID" value="NZ_CP036274.1"/>
</dbReference>
<dbReference type="Pfam" id="PF13385">
    <property type="entry name" value="Laminin_G_3"/>
    <property type="match status" value="1"/>
</dbReference>
<dbReference type="PANTHER" id="PTHR35889">
    <property type="entry name" value="CYCLOINULO-OLIGOSACCHARIDE FRUCTANOTRANSFERASE-RELATED"/>
    <property type="match status" value="1"/>
</dbReference>
<dbReference type="Proteomes" id="UP000315017">
    <property type="component" value="Chromosome"/>
</dbReference>
<dbReference type="KEGG" id="aagg:ETAA8_48740"/>
<evidence type="ECO:0000313" key="4">
    <source>
        <dbReference type="Proteomes" id="UP000315017"/>
    </source>
</evidence>
<organism evidence="3 4">
    <name type="scientific">Anatilimnocola aggregata</name>
    <dbReference type="NCBI Taxonomy" id="2528021"/>
    <lineage>
        <taxon>Bacteria</taxon>
        <taxon>Pseudomonadati</taxon>
        <taxon>Planctomycetota</taxon>
        <taxon>Planctomycetia</taxon>
        <taxon>Pirellulales</taxon>
        <taxon>Pirellulaceae</taxon>
        <taxon>Anatilimnocola</taxon>
    </lineage>
</organism>
<feature type="domain" description="DUF1549" evidence="1">
    <location>
        <begin position="604"/>
        <end position="789"/>
    </location>
</feature>
<dbReference type="InterPro" id="IPR022655">
    <property type="entry name" value="DUF1553"/>
</dbReference>
<dbReference type="InterPro" id="IPR011444">
    <property type="entry name" value="DUF1549"/>
</dbReference>
<evidence type="ECO:0000259" key="1">
    <source>
        <dbReference type="Pfam" id="PF07583"/>
    </source>
</evidence>
<gene>
    <name evidence="3" type="ORF">ETAA8_48740</name>
</gene>
<feature type="domain" description="DUF1553" evidence="2">
    <location>
        <begin position="847"/>
        <end position="1100"/>
    </location>
</feature>
<dbReference type="Gene3D" id="2.60.120.200">
    <property type="match status" value="1"/>
</dbReference>
<dbReference type="SUPFAM" id="SSF49899">
    <property type="entry name" value="Concanavalin A-like lectins/glucanases"/>
    <property type="match status" value="1"/>
</dbReference>
<evidence type="ECO:0000259" key="2">
    <source>
        <dbReference type="Pfam" id="PF07587"/>
    </source>
</evidence>
<dbReference type="OrthoDB" id="289126at2"/>
<evidence type="ECO:0000313" key="3">
    <source>
        <dbReference type="EMBL" id="QDU29759.1"/>
    </source>
</evidence>
<dbReference type="EMBL" id="CP036274">
    <property type="protein sequence ID" value="QDU29759.1"/>
    <property type="molecule type" value="Genomic_DNA"/>
</dbReference>
<keyword evidence="4" id="KW-1185">Reference proteome</keyword>
<sequence>MTELLDTYREKSRAESATRVSNEWQLHGKLKAWPSTYFLFDRRLPTMIDFVRPAVFGCLLGLFAQTALAQNDTDDAPASAAGAYAEIIEADQPIAWWRFQQEKKDAAQSWAQPVAGENATAKFAEVEIVGKVTATDPGPRPPRLPLFTAANTAAKFGTGNYLRLADPGDKSPFDFEKGDSITLEAWVNPSKLGDGQQVYLIGKGRTGNAGFAKDNQNYALRIHGAGGQAKISFLFRSADNRRGEQDDWHRWNSTASFSVGTGWHYLAVTYRFGDAKSIRGFIDGKPTGGAWDYGGPSDEAPVVDNDEIWLGTASGGNAANSYQGLLDEVAIYRTALSAERIAARWKVIQPEGYVTKLPLKSDEVLVEVFEGLPDAWSWDFVYPQPTERWSDVRFALSAAPQKYGEHGTRIDRGSPHVLWYSSKLNLPAGEQRLLLRSRHAARLYLDGKLVVQNPFPSGRTDGHNAWMPVTSKISKNIRALQPGDQENVVELKITPGLHELRLEVFVAGKKRRHELGETSVSIAPAGSDAFQIVSCQNESFPLSDEAWLAFEDAQRLRLRDMNQLRRAQAGREYNEYWNKRHQYAQAVIKELPAIEKGTSTAATIDRFIGERLKKEGVEPTALLDDTAFVRRIYLDIVGVGPAAEQVQSFVNDKGSDRRARLIDQLLAQPGWADNWMGYWQDVLAENPNIINPTLNNTGPFRFWLYESLLDNKPFDRFATDLVLMDGSPRQGGPGGFAIASENDAPMAAKSHVLAKALLGMEMNCARCHDAPFHPFKQEQLFNLAAMLGRATQSLPKTSTIPGGAGALKSDIVKISLKPGDKIAPTWPFAGDLQFDLPADVVRKQGDTREELALRLTLPQNERTAEVLVNRFWQRYLGRGIVEPVDDWEQGTPSHPELLEYLARQFIESGYDMKQLARAIFNSQAYQRQTSSDLKLNKLFAAPVRRRLSAEQVLDSLFAAADKRLHCEELNIDVDGSRLEASSISLGLPERAWQFTSLSNERDRPSLSLPSAQPHLNVLEAFGWRASRQDPLTVREKEPTVLQPAVIANGTAAKRIAQMSEDSRFTRAAVGAKSPADFTREVYLQILGREPTAGEFSLGNELLTAGFDKRLTGAKAGPIPSQPARDGVSWSNHLQSKANEIRVQRAEEVERGDPPTTLLTEDWRMRAEDLVWALMNSPEFVFVP</sequence>
<reference evidence="3 4" key="1">
    <citation type="submission" date="2019-02" db="EMBL/GenBank/DDBJ databases">
        <title>Deep-cultivation of Planctomycetes and their phenomic and genomic characterization uncovers novel biology.</title>
        <authorList>
            <person name="Wiegand S."/>
            <person name="Jogler M."/>
            <person name="Boedeker C."/>
            <person name="Pinto D."/>
            <person name="Vollmers J."/>
            <person name="Rivas-Marin E."/>
            <person name="Kohn T."/>
            <person name="Peeters S.H."/>
            <person name="Heuer A."/>
            <person name="Rast P."/>
            <person name="Oberbeckmann S."/>
            <person name="Bunk B."/>
            <person name="Jeske O."/>
            <person name="Meyerdierks A."/>
            <person name="Storesund J.E."/>
            <person name="Kallscheuer N."/>
            <person name="Luecker S."/>
            <person name="Lage O.M."/>
            <person name="Pohl T."/>
            <person name="Merkel B.J."/>
            <person name="Hornburger P."/>
            <person name="Mueller R.-W."/>
            <person name="Bruemmer F."/>
            <person name="Labrenz M."/>
            <person name="Spormann A.M."/>
            <person name="Op den Camp H."/>
            <person name="Overmann J."/>
            <person name="Amann R."/>
            <person name="Jetten M.S.M."/>
            <person name="Mascher T."/>
            <person name="Medema M.H."/>
            <person name="Devos D.P."/>
            <person name="Kaster A.-K."/>
            <person name="Ovreas L."/>
            <person name="Rohde M."/>
            <person name="Galperin M.Y."/>
            <person name="Jogler C."/>
        </authorList>
    </citation>
    <scope>NUCLEOTIDE SEQUENCE [LARGE SCALE GENOMIC DNA]</scope>
    <source>
        <strain evidence="3 4">ETA_A8</strain>
    </source>
</reference>
<accession>A0A517YHR9</accession>
<dbReference type="AlphaFoldDB" id="A0A517YHR9"/>
<dbReference type="InterPro" id="IPR013320">
    <property type="entry name" value="ConA-like_dom_sf"/>
</dbReference>
<name>A0A517YHR9_9BACT</name>